<feature type="region of interest" description="Disordered" evidence="1">
    <location>
        <begin position="616"/>
        <end position="642"/>
    </location>
</feature>
<name>A0A0C2S3X1_AMAMK</name>
<evidence type="ECO:0000313" key="2">
    <source>
        <dbReference type="EMBL" id="KIL57380.1"/>
    </source>
</evidence>
<keyword evidence="3" id="KW-1185">Reference proteome</keyword>
<feature type="compositionally biased region" description="Polar residues" evidence="1">
    <location>
        <begin position="631"/>
        <end position="642"/>
    </location>
</feature>
<feature type="compositionally biased region" description="Acidic residues" evidence="1">
    <location>
        <begin position="616"/>
        <end position="630"/>
    </location>
</feature>
<evidence type="ECO:0000256" key="1">
    <source>
        <dbReference type="SAM" id="MobiDB-lite"/>
    </source>
</evidence>
<protein>
    <submittedName>
        <fullName evidence="2">Uncharacterized protein</fullName>
    </submittedName>
</protein>
<gene>
    <name evidence="2" type="ORF">M378DRAFT_171802</name>
</gene>
<dbReference type="Proteomes" id="UP000054549">
    <property type="component" value="Unassembled WGS sequence"/>
</dbReference>
<feature type="region of interest" description="Disordered" evidence="1">
    <location>
        <begin position="1"/>
        <end position="61"/>
    </location>
</feature>
<sequence length="1188" mass="133342">MSSTLKGVRTESSRKRPPGDNDDYREKRPKVRIMGPENNKLPQAGWKARTRRNASTTDKDIDTLTNGDSMLKKTLIFSHIDVPRASWWPAAGTEAAATTTPEDHPKPSPTLPEYYGPSIGPLSLFLARCHDAQSATIDGLCQVLSFFGIFVYRGMLICTLHRRGLDIIPLSLLPVHLDRRHKNSLQRGTDSERMLVKKNAEIYSDIVQHVSKCCGISPLQSLEDVVGTEEVSDLLRPHPDVSSQTQEKMVEPVGEVHAEQRCFCPVTTCQELVAINKGKGSGRAELIRHITECHPLDSKAKKTARSGAVTTRWIQKVAVVTSGQGGSRFKFLLLPVGWETTQTSQSVIPTEPYSSAAKFFDATWTTKTRWNQCRAAFEGVSPKILSELVAAPAMALIPQKLGTKSRAIELGLYNLKRVVYVYLLEFREILATIPGVRDIIAMKLVVRYKVSSKLSYYKPCAILVSTIALMMRYRLYRTLSGKSEYLGNFELACTLEQERTSKELYDLLISSNGEPSSMAELQKKFHALCVALITSCRSTDSCLACPTDQVLFIHGLESHLGWKSPVGVYSRCGHLQIAFQAIFIQMARLSATPSRDYQPYDCEPFDFGDDIDLSDDFDDDGLEDENEAENPQETIQSAQSPTSSILQTILSFSRDHISLLDPQTSEGVMSPFSQLKTISSILFASVQTANPENTTVTNVGRSIQVSFPNGYSSSLDLNAWSHGTIIALSEYQHAVAALCPSSFSPKTFTHHQLRDDFGRAALFKQEHNAKWLDPLRDSVWKELLQNQKFVCAGKVQVEACQQWLEKEQAVLRTLAVVFALTCGVCPPQHGFRVRFDTQYPGPEIRDLWLIDPGQVIWVQNRSRPWQNGHFTPAVFCLPTAATSLVMLYLCIFRPISCQVLSLLSRDTTLHSHEIWSHFRYQLDKPYYWNGPDIAQPILKHTKDTMDRAYSPAEIRLLVGPILHRYFSDSILYNMAAIIDPAAQHTNETSLNHYGRISAFPYIPHLQFYHTEQSIAFSRVWHSLLGLGPIEEGLVVGDDTIRVLFSHHGFIGGGLLHSRHAVKVYGDLSDKGLVEDLVRKQPFASGSSVHFGDPVLLNITCCIMQDMRDEALLDDACFTEHVVTAICLILRALNERATGQFMDLERLDVDSLVHYSRFRNHFAEVVTKFKETYLDGWKAFIRAVIRMRS</sequence>
<feature type="compositionally biased region" description="Basic and acidic residues" evidence="1">
    <location>
        <begin position="8"/>
        <end position="26"/>
    </location>
</feature>
<dbReference type="InParanoid" id="A0A0C2S3X1"/>
<dbReference type="OrthoDB" id="3023239at2759"/>
<proteinExistence type="predicted"/>
<dbReference type="AlphaFoldDB" id="A0A0C2S3X1"/>
<reference evidence="2 3" key="1">
    <citation type="submission" date="2014-04" db="EMBL/GenBank/DDBJ databases">
        <title>Evolutionary Origins and Diversification of the Mycorrhizal Mutualists.</title>
        <authorList>
            <consortium name="DOE Joint Genome Institute"/>
            <consortium name="Mycorrhizal Genomics Consortium"/>
            <person name="Kohler A."/>
            <person name="Kuo A."/>
            <person name="Nagy L.G."/>
            <person name="Floudas D."/>
            <person name="Copeland A."/>
            <person name="Barry K.W."/>
            <person name="Cichocki N."/>
            <person name="Veneault-Fourrey C."/>
            <person name="LaButti K."/>
            <person name="Lindquist E.A."/>
            <person name="Lipzen A."/>
            <person name="Lundell T."/>
            <person name="Morin E."/>
            <person name="Murat C."/>
            <person name="Riley R."/>
            <person name="Ohm R."/>
            <person name="Sun H."/>
            <person name="Tunlid A."/>
            <person name="Henrissat B."/>
            <person name="Grigoriev I.V."/>
            <person name="Hibbett D.S."/>
            <person name="Martin F."/>
        </authorList>
    </citation>
    <scope>NUCLEOTIDE SEQUENCE [LARGE SCALE GENOMIC DNA]</scope>
    <source>
        <strain evidence="2 3">Koide BX008</strain>
    </source>
</reference>
<accession>A0A0C2S3X1</accession>
<evidence type="ECO:0000313" key="3">
    <source>
        <dbReference type="Proteomes" id="UP000054549"/>
    </source>
</evidence>
<dbReference type="EMBL" id="KN818372">
    <property type="protein sequence ID" value="KIL57380.1"/>
    <property type="molecule type" value="Genomic_DNA"/>
</dbReference>
<dbReference type="HOGENOM" id="CLU_005823_0_0_1"/>
<organism evidence="2 3">
    <name type="scientific">Amanita muscaria (strain Koide BX008)</name>
    <dbReference type="NCBI Taxonomy" id="946122"/>
    <lineage>
        <taxon>Eukaryota</taxon>
        <taxon>Fungi</taxon>
        <taxon>Dikarya</taxon>
        <taxon>Basidiomycota</taxon>
        <taxon>Agaricomycotina</taxon>
        <taxon>Agaricomycetes</taxon>
        <taxon>Agaricomycetidae</taxon>
        <taxon>Agaricales</taxon>
        <taxon>Pluteineae</taxon>
        <taxon>Amanitaceae</taxon>
        <taxon>Amanita</taxon>
    </lineage>
</organism>